<dbReference type="GO" id="GO:0016747">
    <property type="term" value="F:acyltransferase activity, transferring groups other than amino-acyl groups"/>
    <property type="evidence" value="ECO:0007669"/>
    <property type="project" value="InterPro"/>
</dbReference>
<dbReference type="KEGG" id="cprv:CYPRO_1104"/>
<dbReference type="Pfam" id="PF00583">
    <property type="entry name" value="Acetyltransf_1"/>
    <property type="match status" value="1"/>
</dbReference>
<dbReference type="RefSeq" id="WP_114983641.1">
    <property type="nucleotide sequence ID" value="NZ_CP027806.1"/>
</dbReference>
<evidence type="ECO:0000313" key="2">
    <source>
        <dbReference type="EMBL" id="AXJ00369.1"/>
    </source>
</evidence>
<dbReference type="CDD" id="cd04301">
    <property type="entry name" value="NAT_SF"/>
    <property type="match status" value="1"/>
</dbReference>
<name>A0A345UIR7_9BACT</name>
<keyword evidence="3" id="KW-1185">Reference proteome</keyword>
<dbReference type="SUPFAM" id="SSF55729">
    <property type="entry name" value="Acyl-CoA N-acyltransferases (Nat)"/>
    <property type="match status" value="1"/>
</dbReference>
<dbReference type="AlphaFoldDB" id="A0A345UIR7"/>
<evidence type="ECO:0000259" key="1">
    <source>
        <dbReference type="PROSITE" id="PS51186"/>
    </source>
</evidence>
<gene>
    <name evidence="2" type="ORF">CYPRO_1104</name>
</gene>
<proteinExistence type="predicted"/>
<feature type="domain" description="N-acetyltransferase" evidence="1">
    <location>
        <begin position="17"/>
        <end position="199"/>
    </location>
</feature>
<dbReference type="EMBL" id="CP027806">
    <property type="protein sequence ID" value="AXJ00369.1"/>
    <property type="molecule type" value="Genomic_DNA"/>
</dbReference>
<dbReference type="OrthoDB" id="187903at2"/>
<dbReference type="Proteomes" id="UP000254808">
    <property type="component" value="Chromosome"/>
</dbReference>
<protein>
    <recommendedName>
        <fullName evidence="1">N-acetyltransferase domain-containing protein</fullName>
    </recommendedName>
</protein>
<organism evidence="2 3">
    <name type="scientific">Cyclonatronum proteinivorum</name>
    <dbReference type="NCBI Taxonomy" id="1457365"/>
    <lineage>
        <taxon>Bacteria</taxon>
        <taxon>Pseudomonadati</taxon>
        <taxon>Balneolota</taxon>
        <taxon>Balneolia</taxon>
        <taxon>Balneolales</taxon>
        <taxon>Cyclonatronaceae</taxon>
        <taxon>Cyclonatronum</taxon>
    </lineage>
</organism>
<dbReference type="PROSITE" id="PS51186">
    <property type="entry name" value="GNAT"/>
    <property type="match status" value="1"/>
</dbReference>
<dbReference type="InterPro" id="IPR016181">
    <property type="entry name" value="Acyl_CoA_acyltransferase"/>
</dbReference>
<dbReference type="InterPro" id="IPR000182">
    <property type="entry name" value="GNAT_dom"/>
</dbReference>
<dbReference type="Gene3D" id="3.40.630.30">
    <property type="match status" value="1"/>
</dbReference>
<sequence length="202" mass="23511">MPSTAHAAYETEIARGADIAQYIPVLAWLRITVFHEFPYLYDGSDEYEREYLKTYLRSNESLFVLAKDHNKVIGAASGMPLKLETDEVQAPFLAKGINPEEVFYFGESVLLKQYRGLGIGKVFIREREKHALSLGYRFTAFCGVQRPDNHPRKPAGYRNLHSFWEMMGYRMQPDMRTTFSWQDLDENTSSAKEMMFWMKEHS</sequence>
<evidence type="ECO:0000313" key="3">
    <source>
        <dbReference type="Proteomes" id="UP000254808"/>
    </source>
</evidence>
<accession>A0A345UIR7</accession>
<reference evidence="2 3" key="1">
    <citation type="submission" date="2018-03" db="EMBL/GenBank/DDBJ databases">
        <title>Phenotypic and genomic properties of Cyclonatronum proteinivorum gen. nov., sp. nov., a haloalkaliphilic bacteroidete from soda lakes possessing Na+-translocating rhodopsin.</title>
        <authorList>
            <person name="Toshchakov S.V."/>
            <person name="Korzhenkov A."/>
            <person name="Samarov N.I."/>
            <person name="Kublanov I.V."/>
            <person name="Muntyan M.S."/>
            <person name="Sorokin D.Y."/>
        </authorList>
    </citation>
    <scope>NUCLEOTIDE SEQUENCE [LARGE SCALE GENOMIC DNA]</scope>
    <source>
        <strain evidence="2 3">Omega</strain>
    </source>
</reference>